<dbReference type="PANTHER" id="PTHR43861">
    <property type="entry name" value="TRANS-ACONITATE 2-METHYLTRANSFERASE-RELATED"/>
    <property type="match status" value="1"/>
</dbReference>
<keyword evidence="1" id="KW-0808">Transferase</keyword>
<dbReference type="OrthoDB" id="257407at2"/>
<name>A0A5B1CQS2_9BACT</name>
<evidence type="ECO:0000313" key="1">
    <source>
        <dbReference type="EMBL" id="KAA1262315.1"/>
    </source>
</evidence>
<gene>
    <name evidence="1" type="primary">ubiG</name>
    <name evidence="1" type="ORF">LF1_48790</name>
</gene>
<dbReference type="EC" id="2.1.1.222" evidence="1"/>
<protein>
    <submittedName>
        <fullName evidence="1">Ubiquinone biosynthesis O-methyltransferase</fullName>
        <ecNumber evidence="1">2.1.1.222</ecNumber>
    </submittedName>
</protein>
<keyword evidence="2" id="KW-1185">Reference proteome</keyword>
<dbReference type="PANTHER" id="PTHR43861:SF6">
    <property type="entry name" value="METHYLTRANSFERASE TYPE 11"/>
    <property type="match status" value="1"/>
</dbReference>
<dbReference type="InterPro" id="IPR029063">
    <property type="entry name" value="SAM-dependent_MTases_sf"/>
</dbReference>
<dbReference type="GO" id="GO:0102208">
    <property type="term" value="F:2-polyprenyl-6-hydroxyphenol methylase activity"/>
    <property type="evidence" value="ECO:0007669"/>
    <property type="project" value="UniProtKB-EC"/>
</dbReference>
<comment type="caution">
    <text evidence="1">The sequence shown here is derived from an EMBL/GenBank/DDBJ whole genome shotgun (WGS) entry which is preliminary data.</text>
</comment>
<accession>A0A5B1CQS2</accession>
<dbReference type="AlphaFoldDB" id="A0A5B1CQS2"/>
<organism evidence="1 2">
    <name type="scientific">Rubripirellula obstinata</name>
    <dbReference type="NCBI Taxonomy" id="406547"/>
    <lineage>
        <taxon>Bacteria</taxon>
        <taxon>Pseudomonadati</taxon>
        <taxon>Planctomycetota</taxon>
        <taxon>Planctomycetia</taxon>
        <taxon>Pirellulales</taxon>
        <taxon>Pirellulaceae</taxon>
        <taxon>Rubripirellula</taxon>
    </lineage>
</organism>
<dbReference type="Proteomes" id="UP000322699">
    <property type="component" value="Unassembled WGS sequence"/>
</dbReference>
<dbReference type="RefSeq" id="WP_068259638.1">
    <property type="nucleotide sequence ID" value="NZ_VRLW01000001.1"/>
</dbReference>
<dbReference type="CDD" id="cd02440">
    <property type="entry name" value="AdoMet_MTases"/>
    <property type="match status" value="1"/>
</dbReference>
<dbReference type="GO" id="GO:0032259">
    <property type="term" value="P:methylation"/>
    <property type="evidence" value="ECO:0007669"/>
    <property type="project" value="UniProtKB-KW"/>
</dbReference>
<sequence>MMQLIENTDLACPVCGLTEFKHRFNKKGREFWQCKSCAMELQHPLPTPGELKEYYDASYTEGMYTEFAAAQTMKQMTAQRRLFEIRRHIPIRGDWLDVGCADGTFVKIANENGVNGSGVELSQVAVDLAVQRGLNVQCGTLESLSDQTSFDTLTAFDVLEHVLEPVEFIRGLRSRIRDGGHVVLTLPDLDSIARRLMGSRWYFYVPEEHLHFFNRKNLGRLLRKEGFEVTAASRTYKPLNFDYSLVQFAEYNPMIYRTLNALGKALPSQLRSKVIPLPIGEMMLIAKRTDTPTTPRYPK</sequence>
<keyword evidence="1" id="KW-0830">Ubiquinone</keyword>
<dbReference type="EMBL" id="VRLW01000001">
    <property type="protein sequence ID" value="KAA1262315.1"/>
    <property type="molecule type" value="Genomic_DNA"/>
</dbReference>
<proteinExistence type="predicted"/>
<evidence type="ECO:0000313" key="2">
    <source>
        <dbReference type="Proteomes" id="UP000322699"/>
    </source>
</evidence>
<dbReference type="SUPFAM" id="SSF53335">
    <property type="entry name" value="S-adenosyl-L-methionine-dependent methyltransferases"/>
    <property type="match status" value="1"/>
</dbReference>
<keyword evidence="1" id="KW-0489">Methyltransferase</keyword>
<reference evidence="1 2" key="1">
    <citation type="submission" date="2019-08" db="EMBL/GenBank/DDBJ databases">
        <title>Deep-cultivation of Planctomycetes and their phenomic and genomic characterization uncovers novel biology.</title>
        <authorList>
            <person name="Wiegand S."/>
            <person name="Jogler M."/>
            <person name="Boedeker C."/>
            <person name="Pinto D."/>
            <person name="Vollmers J."/>
            <person name="Rivas-Marin E."/>
            <person name="Kohn T."/>
            <person name="Peeters S.H."/>
            <person name="Heuer A."/>
            <person name="Rast P."/>
            <person name="Oberbeckmann S."/>
            <person name="Bunk B."/>
            <person name="Jeske O."/>
            <person name="Meyerdierks A."/>
            <person name="Storesund J.E."/>
            <person name="Kallscheuer N."/>
            <person name="Luecker S."/>
            <person name="Lage O.M."/>
            <person name="Pohl T."/>
            <person name="Merkel B.J."/>
            <person name="Hornburger P."/>
            <person name="Mueller R.-W."/>
            <person name="Bruemmer F."/>
            <person name="Labrenz M."/>
            <person name="Spormann A.M."/>
            <person name="Op Den Camp H."/>
            <person name="Overmann J."/>
            <person name="Amann R."/>
            <person name="Jetten M.S.M."/>
            <person name="Mascher T."/>
            <person name="Medema M.H."/>
            <person name="Devos D.P."/>
            <person name="Kaster A.-K."/>
            <person name="Ovreas L."/>
            <person name="Rohde M."/>
            <person name="Galperin M.Y."/>
            <person name="Jogler C."/>
        </authorList>
    </citation>
    <scope>NUCLEOTIDE SEQUENCE [LARGE SCALE GENOMIC DNA]</scope>
    <source>
        <strain evidence="1 2">LF1</strain>
    </source>
</reference>
<dbReference type="Gene3D" id="3.40.50.150">
    <property type="entry name" value="Vaccinia Virus protein VP39"/>
    <property type="match status" value="1"/>
</dbReference>
<dbReference type="Pfam" id="PF13489">
    <property type="entry name" value="Methyltransf_23"/>
    <property type="match status" value="1"/>
</dbReference>